<sequence length="110" mass="12377">MEQRLEATEQALQLIETLKGKHGALLFHQSGGCCDGSSPMCLSQDDLIIGDSDVLVGTVDDCPFYMNEQQYEYWKHFRIILDVREGRGGVFSLESTEGVRFITDSKLMKV</sequence>
<accession>A0A0P6VVT5</accession>
<dbReference type="RefSeq" id="WP_060673106.1">
    <property type="nucleotide sequence ID" value="NZ_LIXZ01000010.1"/>
</dbReference>
<dbReference type="EMBL" id="LIXZ01000010">
    <property type="protein sequence ID" value="KPL59044.1"/>
    <property type="molecule type" value="Genomic_DNA"/>
</dbReference>
<dbReference type="InterPro" id="IPR008497">
    <property type="entry name" value="DUF779"/>
</dbReference>
<dbReference type="Pfam" id="PF05610">
    <property type="entry name" value="DUF779"/>
    <property type="match status" value="1"/>
</dbReference>
<dbReference type="PIRSF" id="PIRSF009151">
    <property type="entry name" value="DUF779"/>
    <property type="match status" value="1"/>
</dbReference>
<dbReference type="PATRIC" id="fig|218284.4.peg.4553"/>
<organism evidence="1 2">
    <name type="scientific">Rossellomorea vietnamensis</name>
    <dbReference type="NCBI Taxonomy" id="218284"/>
    <lineage>
        <taxon>Bacteria</taxon>
        <taxon>Bacillati</taxon>
        <taxon>Bacillota</taxon>
        <taxon>Bacilli</taxon>
        <taxon>Bacillales</taxon>
        <taxon>Bacillaceae</taxon>
        <taxon>Rossellomorea</taxon>
    </lineage>
</organism>
<name>A0A0P6VVT5_9BACI</name>
<evidence type="ECO:0000313" key="1">
    <source>
        <dbReference type="EMBL" id="KPL59044.1"/>
    </source>
</evidence>
<dbReference type="AlphaFoldDB" id="A0A0P6VVT5"/>
<evidence type="ECO:0000313" key="2">
    <source>
        <dbReference type="Proteomes" id="UP000050398"/>
    </source>
</evidence>
<dbReference type="Proteomes" id="UP000050398">
    <property type="component" value="Unassembled WGS sequence"/>
</dbReference>
<gene>
    <name evidence="1" type="ORF">AM506_13980</name>
</gene>
<reference evidence="1 2" key="1">
    <citation type="submission" date="2015-08" db="EMBL/GenBank/DDBJ databases">
        <title>Draft Genome Sequence of Bacillus vietnamensis UCD-SED5.</title>
        <authorList>
            <person name="Lee R.D."/>
            <person name="Jospin G."/>
            <person name="Lang J.M."/>
            <person name="Coil D.A."/>
            <person name="Eisen J.A."/>
        </authorList>
    </citation>
    <scope>NUCLEOTIDE SEQUENCE [LARGE SCALE GENOMIC DNA]</scope>
    <source>
        <strain evidence="1 2">UCD-SED5</strain>
    </source>
</reference>
<protein>
    <submittedName>
        <fullName evidence="1">Acetaldehyde dehydrogenase</fullName>
    </submittedName>
</protein>
<dbReference type="eggNOG" id="COG3564">
    <property type="taxonomic scope" value="Bacteria"/>
</dbReference>
<dbReference type="OrthoDB" id="3725739at2"/>
<proteinExistence type="predicted"/>
<comment type="caution">
    <text evidence="1">The sequence shown here is derived from an EMBL/GenBank/DDBJ whole genome shotgun (WGS) entry which is preliminary data.</text>
</comment>